<evidence type="ECO:0000313" key="3">
    <source>
        <dbReference type="EMBL" id="KAK9824301.1"/>
    </source>
</evidence>
<dbReference type="EMBL" id="JALJOR010000002">
    <property type="protein sequence ID" value="KAK9824301.1"/>
    <property type="molecule type" value="Genomic_DNA"/>
</dbReference>
<feature type="compositionally biased region" description="Polar residues" evidence="2">
    <location>
        <begin position="59"/>
        <end position="72"/>
    </location>
</feature>
<sequence length="424" mass="45288">MASTGGHLLRKKCATSRRPGQRLGAVRLNSSGDSVWEAPAGDHACQSAQDHAGSTWVLESQGCTGQPRQPSNADHPVTASAGLSMPCASQVASSPVKQAGGPWNLMQKTLMRLADGAAEPPGRPPSSPASPLFDVSVLDKGLDAIIAVKHAAIGVATTLDTAIEQLVDSWTSPQHAPTASRAPCTNLAREKQAQPCKQGPDSRTVYNTGKPGALPMQLQPDQAAASPAKEPLTALQPVHVPCSHNMRPRRQANAPIEPAGKENNPRTSSGQGLDGKQAQGVNRPPKSKRQEQDLSTLKAALDKVQKDLRYTSSKCNALSHENELLREKVQAVPEQDPLAEQVRAQLQALLAEKAKLAQENARLARENFGLQELLEYTMQQQQGEAGEEFADDWEVGCDHAEAGPKEKHDYPVTTTTTPTRTCSP</sequence>
<reference evidence="3 4" key="1">
    <citation type="journal article" date="2024" name="Nat. Commun.">
        <title>Phylogenomics reveals the evolutionary origins of lichenization in chlorophyte algae.</title>
        <authorList>
            <person name="Puginier C."/>
            <person name="Libourel C."/>
            <person name="Otte J."/>
            <person name="Skaloud P."/>
            <person name="Haon M."/>
            <person name="Grisel S."/>
            <person name="Petersen M."/>
            <person name="Berrin J.G."/>
            <person name="Delaux P.M."/>
            <person name="Dal Grande F."/>
            <person name="Keller J."/>
        </authorList>
    </citation>
    <scope>NUCLEOTIDE SEQUENCE [LARGE SCALE GENOMIC DNA]</scope>
    <source>
        <strain evidence="3 4">SAG 2043</strain>
    </source>
</reference>
<organism evidence="3 4">
    <name type="scientific">[Myrmecia] bisecta</name>
    <dbReference type="NCBI Taxonomy" id="41462"/>
    <lineage>
        <taxon>Eukaryota</taxon>
        <taxon>Viridiplantae</taxon>
        <taxon>Chlorophyta</taxon>
        <taxon>core chlorophytes</taxon>
        <taxon>Trebouxiophyceae</taxon>
        <taxon>Trebouxiales</taxon>
        <taxon>Trebouxiaceae</taxon>
        <taxon>Myrmecia</taxon>
    </lineage>
</organism>
<evidence type="ECO:0000256" key="1">
    <source>
        <dbReference type="SAM" id="Coils"/>
    </source>
</evidence>
<evidence type="ECO:0000313" key="4">
    <source>
        <dbReference type="Proteomes" id="UP001489004"/>
    </source>
</evidence>
<evidence type="ECO:0000256" key="2">
    <source>
        <dbReference type="SAM" id="MobiDB-lite"/>
    </source>
</evidence>
<dbReference type="PANTHER" id="PTHR31016:SF2">
    <property type="entry name" value="OS04G0228100 PROTEIN"/>
    <property type="match status" value="1"/>
</dbReference>
<feature type="region of interest" description="Disordered" evidence="2">
    <location>
        <begin position="399"/>
        <end position="424"/>
    </location>
</feature>
<feature type="region of interest" description="Disordered" evidence="2">
    <location>
        <begin position="254"/>
        <end position="293"/>
    </location>
</feature>
<proteinExistence type="predicted"/>
<name>A0AAW1QT24_9CHLO</name>
<feature type="region of interest" description="Disordered" evidence="2">
    <location>
        <begin position="59"/>
        <end position="81"/>
    </location>
</feature>
<feature type="region of interest" description="Disordered" evidence="2">
    <location>
        <begin position="1"/>
        <end position="23"/>
    </location>
</feature>
<protein>
    <submittedName>
        <fullName evidence="3">Uncharacterized protein</fullName>
    </submittedName>
</protein>
<feature type="compositionally biased region" description="Basic and acidic residues" evidence="2">
    <location>
        <begin position="399"/>
        <end position="410"/>
    </location>
</feature>
<accession>A0AAW1QT24</accession>
<feature type="coiled-coil region" evidence="1">
    <location>
        <begin position="339"/>
        <end position="366"/>
    </location>
</feature>
<dbReference type="AlphaFoldDB" id="A0AAW1QT24"/>
<keyword evidence="4" id="KW-1185">Reference proteome</keyword>
<comment type="caution">
    <text evidence="3">The sequence shown here is derived from an EMBL/GenBank/DDBJ whole genome shotgun (WGS) entry which is preliminary data.</text>
</comment>
<dbReference type="PANTHER" id="PTHR31016">
    <property type="entry name" value="OS04G0228100 PROTEIN"/>
    <property type="match status" value="1"/>
</dbReference>
<keyword evidence="1" id="KW-0175">Coiled coil</keyword>
<feature type="compositionally biased region" description="Low complexity" evidence="2">
    <location>
        <begin position="413"/>
        <end position="424"/>
    </location>
</feature>
<gene>
    <name evidence="3" type="ORF">WJX72_009280</name>
</gene>
<dbReference type="Proteomes" id="UP001489004">
    <property type="component" value="Unassembled WGS sequence"/>
</dbReference>
<feature type="region of interest" description="Disordered" evidence="2">
    <location>
        <begin position="190"/>
        <end position="230"/>
    </location>
</feature>